<reference evidence="2 3" key="1">
    <citation type="submission" date="2016-01" db="EMBL/GenBank/DDBJ databases">
        <title>Characterization of the Clostridium difficile lineages that are prevalent in Hong Kong and China.</title>
        <authorList>
            <person name="Kwok J.S.-L."/>
            <person name="Lam W.-Y."/>
            <person name="Ip M."/>
            <person name="Chan T.-F."/>
            <person name="Hawkey P.M."/>
            <person name="Tsui S.K.-W."/>
        </authorList>
    </citation>
    <scope>NUCLEOTIDE SEQUENCE [LARGE SCALE GENOMIC DNA]</scope>
    <source>
        <strain evidence="2 3">300064</strain>
    </source>
</reference>
<protein>
    <submittedName>
        <fullName evidence="2">Phosphohydrolase</fullName>
    </submittedName>
</protein>
<dbReference type="InterPro" id="IPR037522">
    <property type="entry name" value="HD_GYP_dom"/>
</dbReference>
<dbReference type="AlphaFoldDB" id="A0A2S7FDE1"/>
<organism evidence="2 3">
    <name type="scientific">Clostridium butyricum</name>
    <dbReference type="NCBI Taxonomy" id="1492"/>
    <lineage>
        <taxon>Bacteria</taxon>
        <taxon>Bacillati</taxon>
        <taxon>Bacillota</taxon>
        <taxon>Clostridia</taxon>
        <taxon>Eubacteriales</taxon>
        <taxon>Clostridiaceae</taxon>
        <taxon>Clostridium</taxon>
    </lineage>
</organism>
<dbReference type="SMART" id="SM00471">
    <property type="entry name" value="HDc"/>
    <property type="match status" value="1"/>
</dbReference>
<sequence length="208" mass="23598">MLQNEFYHDLIDSLAAALDAKDFYTAGHSTRVGDMSYKLGMYLKLDDIKLEILHIAAHLHDIGKIGIPDSILNKIGKLTDSEWTKMKEHSSIGYNILSKSKSLSYIAKIVLHHHERYDGTGYPLNIKGDEIPYESRIIAVCDSIDAMKSERPYKSVMNDEECKNELIKNSSIMYDPDMVTAVLINWDDIVTKTYKNFNCTSSDLLNIS</sequence>
<dbReference type="EMBL" id="LRDH01000067">
    <property type="protein sequence ID" value="PPV16764.1"/>
    <property type="molecule type" value="Genomic_DNA"/>
</dbReference>
<dbReference type="SUPFAM" id="SSF109604">
    <property type="entry name" value="HD-domain/PDEase-like"/>
    <property type="match status" value="1"/>
</dbReference>
<dbReference type="Proteomes" id="UP000238081">
    <property type="component" value="Unassembled WGS sequence"/>
</dbReference>
<dbReference type="InterPro" id="IPR052020">
    <property type="entry name" value="Cyclic_di-GMP/3'3'-cGAMP_PDE"/>
</dbReference>
<feature type="domain" description="HD-GYP" evidence="1">
    <location>
        <begin position="3"/>
        <end position="198"/>
    </location>
</feature>
<dbReference type="PANTHER" id="PTHR45228">
    <property type="entry name" value="CYCLIC DI-GMP PHOSPHODIESTERASE TM_0186-RELATED"/>
    <property type="match status" value="1"/>
</dbReference>
<dbReference type="PROSITE" id="PS51832">
    <property type="entry name" value="HD_GYP"/>
    <property type="match status" value="1"/>
</dbReference>
<proteinExistence type="predicted"/>
<dbReference type="Pfam" id="PF13487">
    <property type="entry name" value="HD_5"/>
    <property type="match status" value="1"/>
</dbReference>
<evidence type="ECO:0000313" key="2">
    <source>
        <dbReference type="EMBL" id="PPV16764.1"/>
    </source>
</evidence>
<gene>
    <name evidence="2" type="ORF">AWN73_09630</name>
</gene>
<dbReference type="InterPro" id="IPR003607">
    <property type="entry name" value="HD/PDEase_dom"/>
</dbReference>
<dbReference type="Gene3D" id="1.10.3210.10">
    <property type="entry name" value="Hypothetical protein af1432"/>
    <property type="match status" value="1"/>
</dbReference>
<dbReference type="CDD" id="cd00077">
    <property type="entry name" value="HDc"/>
    <property type="match status" value="1"/>
</dbReference>
<dbReference type="PANTHER" id="PTHR45228:SF1">
    <property type="entry name" value="CYCLIC DI-GMP PHOSPHODIESTERASE TM_0186"/>
    <property type="match status" value="1"/>
</dbReference>
<dbReference type="GO" id="GO:0016787">
    <property type="term" value="F:hydrolase activity"/>
    <property type="evidence" value="ECO:0007669"/>
    <property type="project" value="UniProtKB-KW"/>
</dbReference>
<evidence type="ECO:0000259" key="1">
    <source>
        <dbReference type="PROSITE" id="PS51832"/>
    </source>
</evidence>
<accession>A0A2S7FDE1</accession>
<comment type="caution">
    <text evidence="2">The sequence shown here is derived from an EMBL/GenBank/DDBJ whole genome shotgun (WGS) entry which is preliminary data.</text>
</comment>
<evidence type="ECO:0000313" key="3">
    <source>
        <dbReference type="Proteomes" id="UP000238081"/>
    </source>
</evidence>
<name>A0A2S7FDE1_CLOBU</name>
<keyword evidence="2" id="KW-0378">Hydrolase</keyword>
<dbReference type="RefSeq" id="WP_043665218.1">
    <property type="nucleotide sequence ID" value="NZ_JSEG01000015.1"/>
</dbReference>